<dbReference type="AlphaFoldDB" id="F2J3X3"/>
<dbReference type="PROSITE" id="PS51898">
    <property type="entry name" value="TYR_RECOMBINASE"/>
    <property type="match status" value="1"/>
</dbReference>
<organism evidence="7 8">
    <name type="scientific">Polymorphum gilvum (strain LMG 25793 / CGMCC 1.9160 / SL003B-26A1)</name>
    <dbReference type="NCBI Taxonomy" id="991905"/>
    <lineage>
        <taxon>Bacteria</taxon>
        <taxon>Pseudomonadati</taxon>
        <taxon>Pseudomonadota</taxon>
        <taxon>Alphaproteobacteria</taxon>
        <taxon>Rhodobacterales</taxon>
        <taxon>Paracoccaceae</taxon>
        <taxon>Polymorphum</taxon>
    </lineage>
</organism>
<keyword evidence="3" id="KW-0238">DNA-binding</keyword>
<evidence type="ECO:0000256" key="5">
    <source>
        <dbReference type="SAM" id="MobiDB-lite"/>
    </source>
</evidence>
<proteinExistence type="inferred from homology"/>
<dbReference type="STRING" id="991905.SL003B_0522"/>
<evidence type="ECO:0000313" key="7">
    <source>
        <dbReference type="EMBL" id="ADZ68955.1"/>
    </source>
</evidence>
<evidence type="ECO:0000256" key="3">
    <source>
        <dbReference type="ARBA" id="ARBA00023125"/>
    </source>
</evidence>
<dbReference type="PANTHER" id="PTHR30349">
    <property type="entry name" value="PHAGE INTEGRASE-RELATED"/>
    <property type="match status" value="1"/>
</dbReference>
<dbReference type="Proteomes" id="UP000008130">
    <property type="component" value="Chromosome"/>
</dbReference>
<accession>F2J3X3</accession>
<dbReference type="InterPro" id="IPR050090">
    <property type="entry name" value="Tyrosine_recombinase_XerCD"/>
</dbReference>
<gene>
    <name evidence="7" type="ordered locus">SL003B_0522</name>
</gene>
<dbReference type="InterPro" id="IPR002104">
    <property type="entry name" value="Integrase_catalytic"/>
</dbReference>
<dbReference type="PATRIC" id="fig|991905.3.peg.535"/>
<dbReference type="InterPro" id="IPR011010">
    <property type="entry name" value="DNA_brk_join_enz"/>
</dbReference>
<dbReference type="eggNOG" id="COG0582">
    <property type="taxonomic scope" value="Bacteria"/>
</dbReference>
<dbReference type="HOGENOM" id="CLU_027562_17_7_5"/>
<dbReference type="SUPFAM" id="SSF56349">
    <property type="entry name" value="DNA breaking-rejoining enzymes"/>
    <property type="match status" value="1"/>
</dbReference>
<evidence type="ECO:0000259" key="6">
    <source>
        <dbReference type="PROSITE" id="PS51898"/>
    </source>
</evidence>
<evidence type="ECO:0000256" key="4">
    <source>
        <dbReference type="ARBA" id="ARBA00023172"/>
    </source>
</evidence>
<dbReference type="Gene3D" id="1.10.443.10">
    <property type="entry name" value="Intergrase catalytic core"/>
    <property type="match status" value="1"/>
</dbReference>
<reference evidence="7 8" key="1">
    <citation type="journal article" date="2011" name="J. Bacteriol.">
        <title>Complete genome sequence of Polymorphum gilvum SL003B-26A1T, a crude oil-degrading bacterium from oil-polluted saline soil.</title>
        <authorList>
            <person name="Li S.G."/>
            <person name="Tang Y.Q."/>
            <person name="Nie Y."/>
            <person name="Cai M."/>
            <person name="Wu X.L."/>
        </authorList>
    </citation>
    <scope>NUCLEOTIDE SEQUENCE [LARGE SCALE GENOMIC DNA]</scope>
    <source>
        <strain evidence="8">LMG 25793 / CGMCC 1.9160 / SL003B-26A1</strain>
    </source>
</reference>
<keyword evidence="2" id="KW-0229">DNA integration</keyword>
<sequence length="403" mass="44974">MPTIEKRVRSDNGDSYYRVRVRVRGLPEKQKTFKRLTDAKLWAQQTEAAIRRGEVQNVVPAAKGKTLADVIERYKKRVLPHRAESTQRAAVTYLAYWEKALGTYGLTYITAELIEAELEKLAAAGDTRRKSDEGEPAGKPKSRKTIKHYRDTLALLMKHAKAWGWATQNPMEGVTPITNIRDERTRFLSDAERAVLLDACKASDNDQLFNIVVFALSTGARKSEILGLTLADVDLQRGSAIFRDTKNGDTRAAPLARHLRDLLTGQVAKAEALYAALPHAPKTRWLFPRADGVLPIDIRTAWENARDKAGLVDFRFHDLRHSTASYLAMKGASLVEIAEVLGHRTLQMVRRYAHLSESHVKGLVESLGEDMFEDTATAVKGQAEGEELKVVPFSGIRKVPAPL</sequence>
<dbReference type="RefSeq" id="WP_013651279.1">
    <property type="nucleotide sequence ID" value="NC_015259.1"/>
</dbReference>
<protein>
    <submittedName>
        <fullName evidence="7">Integrase family protein</fullName>
    </submittedName>
</protein>
<dbReference type="GO" id="GO:0015074">
    <property type="term" value="P:DNA integration"/>
    <property type="evidence" value="ECO:0007669"/>
    <property type="project" value="UniProtKB-KW"/>
</dbReference>
<keyword evidence="4" id="KW-0233">DNA recombination</keyword>
<evidence type="ECO:0000256" key="2">
    <source>
        <dbReference type="ARBA" id="ARBA00022908"/>
    </source>
</evidence>
<dbReference type="KEGG" id="pgv:SL003B_0522"/>
<name>F2J3X3_POLGS</name>
<feature type="region of interest" description="Disordered" evidence="5">
    <location>
        <begin position="124"/>
        <end position="144"/>
    </location>
</feature>
<dbReference type="EMBL" id="CP002568">
    <property type="protein sequence ID" value="ADZ68955.1"/>
    <property type="molecule type" value="Genomic_DNA"/>
</dbReference>
<dbReference type="Pfam" id="PF00589">
    <property type="entry name" value="Phage_integrase"/>
    <property type="match status" value="1"/>
</dbReference>
<dbReference type="GO" id="GO:0003677">
    <property type="term" value="F:DNA binding"/>
    <property type="evidence" value="ECO:0007669"/>
    <property type="project" value="UniProtKB-KW"/>
</dbReference>
<comment type="similarity">
    <text evidence="1">Belongs to the 'phage' integrase family.</text>
</comment>
<dbReference type="CDD" id="cd00796">
    <property type="entry name" value="INT_Rci_Hp1_C"/>
    <property type="match status" value="1"/>
</dbReference>
<evidence type="ECO:0000256" key="1">
    <source>
        <dbReference type="ARBA" id="ARBA00008857"/>
    </source>
</evidence>
<dbReference type="Gene3D" id="1.10.150.130">
    <property type="match status" value="1"/>
</dbReference>
<dbReference type="PANTHER" id="PTHR30349:SF64">
    <property type="entry name" value="PROPHAGE INTEGRASE INTD-RELATED"/>
    <property type="match status" value="1"/>
</dbReference>
<dbReference type="InterPro" id="IPR010998">
    <property type="entry name" value="Integrase_recombinase_N"/>
</dbReference>
<dbReference type="InterPro" id="IPR013762">
    <property type="entry name" value="Integrase-like_cat_sf"/>
</dbReference>
<feature type="compositionally biased region" description="Basic and acidic residues" evidence="5">
    <location>
        <begin position="126"/>
        <end position="138"/>
    </location>
</feature>
<keyword evidence="8" id="KW-1185">Reference proteome</keyword>
<feature type="domain" description="Tyr recombinase" evidence="6">
    <location>
        <begin position="183"/>
        <end position="365"/>
    </location>
</feature>
<dbReference type="OrthoDB" id="6388170at2"/>
<dbReference type="GO" id="GO:0006310">
    <property type="term" value="P:DNA recombination"/>
    <property type="evidence" value="ECO:0007669"/>
    <property type="project" value="UniProtKB-KW"/>
</dbReference>
<evidence type="ECO:0000313" key="8">
    <source>
        <dbReference type="Proteomes" id="UP000008130"/>
    </source>
</evidence>